<gene>
    <name evidence="1" type="ORF">CLV36_101403</name>
</gene>
<evidence type="ECO:0000313" key="2">
    <source>
        <dbReference type="Proteomes" id="UP000238836"/>
    </source>
</evidence>
<keyword evidence="2" id="KW-1185">Reference proteome</keyword>
<name>A0ABX5EVU3_9BACL</name>
<comment type="caution">
    <text evidence="1">The sequence shown here is derived from an EMBL/GenBank/DDBJ whole genome shotgun (WGS) entry which is preliminary data.</text>
</comment>
<accession>A0ABX5EVU3</accession>
<dbReference type="EMBL" id="PVTZ01000001">
    <property type="protein sequence ID" value="PRZ17299.1"/>
    <property type="molecule type" value="Genomic_DNA"/>
</dbReference>
<proteinExistence type="predicted"/>
<protein>
    <submittedName>
        <fullName evidence="1">Uncharacterized protein</fullName>
    </submittedName>
</protein>
<dbReference type="Proteomes" id="UP000238836">
    <property type="component" value="Unassembled WGS sequence"/>
</dbReference>
<sequence>MDFESRVLPELRPVLALLPQMKLPEDLQKIVTPLFPNMKSPLMSLRLHA</sequence>
<evidence type="ECO:0000313" key="1">
    <source>
        <dbReference type="EMBL" id="PRZ17299.1"/>
    </source>
</evidence>
<organism evidence="1 2">
    <name type="scientific">Laceyella sediminis</name>
    <dbReference type="NCBI Taxonomy" id="573074"/>
    <lineage>
        <taxon>Bacteria</taxon>
        <taxon>Bacillati</taxon>
        <taxon>Bacillota</taxon>
        <taxon>Bacilli</taxon>
        <taxon>Bacillales</taxon>
        <taxon>Thermoactinomycetaceae</taxon>
        <taxon>Laceyella</taxon>
    </lineage>
</organism>
<reference evidence="1 2" key="1">
    <citation type="submission" date="2018-03" db="EMBL/GenBank/DDBJ databases">
        <title>Genomic Encyclopedia of Archaeal and Bacterial Type Strains, Phase II (KMG-II): from individual species to whole genera.</title>
        <authorList>
            <person name="Goeker M."/>
        </authorList>
    </citation>
    <scope>NUCLEOTIDE SEQUENCE [LARGE SCALE GENOMIC DNA]</scope>
    <source>
        <strain evidence="1 2">RHA1</strain>
    </source>
</reference>